<proteinExistence type="predicted"/>
<protein>
    <submittedName>
        <fullName evidence="3">Glycine/betaine ABC transporter substrate-binding protein</fullName>
    </submittedName>
</protein>
<dbReference type="SUPFAM" id="SSF53850">
    <property type="entry name" value="Periplasmic binding protein-like II"/>
    <property type="match status" value="1"/>
</dbReference>
<keyword evidence="1" id="KW-0732">Signal</keyword>
<dbReference type="AlphaFoldDB" id="A0A4P6JI55"/>
<feature type="domain" description="ABC-type glycine betaine transport system substrate-binding" evidence="2">
    <location>
        <begin position="44"/>
        <end position="294"/>
    </location>
</feature>
<evidence type="ECO:0000313" key="4">
    <source>
        <dbReference type="Proteomes" id="UP000290365"/>
    </source>
</evidence>
<dbReference type="Proteomes" id="UP000290365">
    <property type="component" value="Chromosome"/>
</dbReference>
<evidence type="ECO:0000256" key="1">
    <source>
        <dbReference type="SAM" id="SignalP"/>
    </source>
</evidence>
<gene>
    <name evidence="3" type="ORF">EPA93_01500</name>
</gene>
<sequence length="316" mass="34241">MTFLTRPRQSLALALLLLVIVGVSACGTGGNTSSPGAQSSNKGTITIAGKQNIESSLLADMYTLLLKKAGYTVNEKLALGDTPLLFQAIKTGAIDIYPEFTGTALGILNVSSSYDPQKDYQTVKQGYESKYKITWLDASPLNDGYALCTLRSEAEKLKIKTLSDLAPQVSQLALAVSTDGIPYIDSLKSTYNFSTASFKSLQKVEYNIGVAAVQHNLAQLNMCYTTDGTIESKGFIFLSDDKHGFPEFHPAPLVRDGILQKYPDIAQLLNPLAPKLTTEISIELQKQVQAKKDEGTSLNQATRLVATQFLKSQGML</sequence>
<feature type="chain" id="PRO_5020192545" evidence="1">
    <location>
        <begin position="26"/>
        <end position="316"/>
    </location>
</feature>
<dbReference type="EMBL" id="CP035758">
    <property type="protein sequence ID" value="QBD74735.1"/>
    <property type="molecule type" value="Genomic_DNA"/>
</dbReference>
<dbReference type="PROSITE" id="PS51257">
    <property type="entry name" value="PROKAR_LIPOPROTEIN"/>
    <property type="match status" value="1"/>
</dbReference>
<dbReference type="GO" id="GO:0043190">
    <property type="term" value="C:ATP-binding cassette (ABC) transporter complex"/>
    <property type="evidence" value="ECO:0007669"/>
    <property type="project" value="InterPro"/>
</dbReference>
<dbReference type="OrthoDB" id="9801163at2"/>
<evidence type="ECO:0000259" key="2">
    <source>
        <dbReference type="Pfam" id="PF04069"/>
    </source>
</evidence>
<dbReference type="Gene3D" id="3.40.190.10">
    <property type="entry name" value="Periplasmic binding protein-like II"/>
    <property type="match status" value="1"/>
</dbReference>
<dbReference type="InterPro" id="IPR007210">
    <property type="entry name" value="ABC_Gly_betaine_transp_sub-bd"/>
</dbReference>
<organism evidence="3 4">
    <name type="scientific">Ktedonosporobacter rubrisoli</name>
    <dbReference type="NCBI Taxonomy" id="2509675"/>
    <lineage>
        <taxon>Bacteria</taxon>
        <taxon>Bacillati</taxon>
        <taxon>Chloroflexota</taxon>
        <taxon>Ktedonobacteria</taxon>
        <taxon>Ktedonobacterales</taxon>
        <taxon>Ktedonosporobacteraceae</taxon>
        <taxon>Ktedonosporobacter</taxon>
    </lineage>
</organism>
<dbReference type="Gene3D" id="3.40.190.120">
    <property type="entry name" value="Osmoprotection protein (prox), domain 2"/>
    <property type="match status" value="1"/>
</dbReference>
<accession>A0A4P6JI55</accession>
<feature type="signal peptide" evidence="1">
    <location>
        <begin position="1"/>
        <end position="25"/>
    </location>
</feature>
<dbReference type="Pfam" id="PF04069">
    <property type="entry name" value="OpuAC"/>
    <property type="match status" value="1"/>
</dbReference>
<dbReference type="KEGG" id="kbs:EPA93_01500"/>
<evidence type="ECO:0000313" key="3">
    <source>
        <dbReference type="EMBL" id="QBD74735.1"/>
    </source>
</evidence>
<dbReference type="GO" id="GO:0022857">
    <property type="term" value="F:transmembrane transporter activity"/>
    <property type="evidence" value="ECO:0007669"/>
    <property type="project" value="InterPro"/>
</dbReference>
<reference evidence="3 4" key="1">
    <citation type="submission" date="2019-01" db="EMBL/GenBank/DDBJ databases">
        <title>Ktedonosporobacter rubrisoli SCAWS-G2.</title>
        <authorList>
            <person name="Huang Y."/>
            <person name="Yan B."/>
        </authorList>
    </citation>
    <scope>NUCLEOTIDE SEQUENCE [LARGE SCALE GENOMIC DNA]</scope>
    <source>
        <strain evidence="3 4">SCAWS-G2</strain>
    </source>
</reference>
<dbReference type="RefSeq" id="WP_129885334.1">
    <property type="nucleotide sequence ID" value="NZ_CP035758.1"/>
</dbReference>
<name>A0A4P6JI55_KTERU</name>
<keyword evidence="4" id="KW-1185">Reference proteome</keyword>